<keyword evidence="4" id="KW-1185">Reference proteome</keyword>
<feature type="chain" id="PRO_5035424068" description="Secreted protein" evidence="2">
    <location>
        <begin position="17"/>
        <end position="104"/>
    </location>
</feature>
<proteinExistence type="predicted"/>
<sequence>MAIFHVIILSSPCISAVFTAISPLGAATGKIGSETTRGRRPSTMTNSPHNQGLRIVQMGVSIEAASTANETVRLTISAAIISIVDAHLLVNYLYRQAATVDTLR</sequence>
<evidence type="ECO:0000256" key="1">
    <source>
        <dbReference type="SAM" id="MobiDB-lite"/>
    </source>
</evidence>
<evidence type="ECO:0000313" key="3">
    <source>
        <dbReference type="EMBL" id="KAH7362102.1"/>
    </source>
</evidence>
<dbReference type="Proteomes" id="UP000813385">
    <property type="component" value="Unassembled WGS sequence"/>
</dbReference>
<dbReference type="EMBL" id="JAGPXD010000003">
    <property type="protein sequence ID" value="KAH7362102.1"/>
    <property type="molecule type" value="Genomic_DNA"/>
</dbReference>
<evidence type="ECO:0008006" key="5">
    <source>
        <dbReference type="Google" id="ProtNLM"/>
    </source>
</evidence>
<reference evidence="3" key="1">
    <citation type="journal article" date="2021" name="Nat. Commun.">
        <title>Genetic determinants of endophytism in the Arabidopsis root mycobiome.</title>
        <authorList>
            <person name="Mesny F."/>
            <person name="Miyauchi S."/>
            <person name="Thiergart T."/>
            <person name="Pickel B."/>
            <person name="Atanasova L."/>
            <person name="Karlsson M."/>
            <person name="Huettel B."/>
            <person name="Barry K.W."/>
            <person name="Haridas S."/>
            <person name="Chen C."/>
            <person name="Bauer D."/>
            <person name="Andreopoulos W."/>
            <person name="Pangilinan J."/>
            <person name="LaButti K."/>
            <person name="Riley R."/>
            <person name="Lipzen A."/>
            <person name="Clum A."/>
            <person name="Drula E."/>
            <person name="Henrissat B."/>
            <person name="Kohler A."/>
            <person name="Grigoriev I.V."/>
            <person name="Martin F.M."/>
            <person name="Hacquard S."/>
        </authorList>
    </citation>
    <scope>NUCLEOTIDE SEQUENCE</scope>
    <source>
        <strain evidence="3">MPI-CAGE-AT-0016</strain>
    </source>
</reference>
<comment type="caution">
    <text evidence="3">The sequence shown here is derived from an EMBL/GenBank/DDBJ whole genome shotgun (WGS) entry which is preliminary data.</text>
</comment>
<organism evidence="3 4">
    <name type="scientific">Plectosphaerella cucumerina</name>
    <dbReference type="NCBI Taxonomy" id="40658"/>
    <lineage>
        <taxon>Eukaryota</taxon>
        <taxon>Fungi</taxon>
        <taxon>Dikarya</taxon>
        <taxon>Ascomycota</taxon>
        <taxon>Pezizomycotina</taxon>
        <taxon>Sordariomycetes</taxon>
        <taxon>Hypocreomycetidae</taxon>
        <taxon>Glomerellales</taxon>
        <taxon>Plectosphaerellaceae</taxon>
        <taxon>Plectosphaerella</taxon>
    </lineage>
</organism>
<dbReference type="AlphaFoldDB" id="A0A8K0TG46"/>
<gene>
    <name evidence="3" type="ORF">B0T11DRAFT_280182</name>
</gene>
<protein>
    <recommendedName>
        <fullName evidence="5">Secreted protein</fullName>
    </recommendedName>
</protein>
<evidence type="ECO:0000256" key="2">
    <source>
        <dbReference type="SAM" id="SignalP"/>
    </source>
</evidence>
<keyword evidence="2" id="KW-0732">Signal</keyword>
<feature type="region of interest" description="Disordered" evidence="1">
    <location>
        <begin position="31"/>
        <end position="50"/>
    </location>
</feature>
<evidence type="ECO:0000313" key="4">
    <source>
        <dbReference type="Proteomes" id="UP000813385"/>
    </source>
</evidence>
<accession>A0A8K0TG46</accession>
<name>A0A8K0TG46_9PEZI</name>
<feature type="signal peptide" evidence="2">
    <location>
        <begin position="1"/>
        <end position="16"/>
    </location>
</feature>